<accession>D3SRB0</accession>
<dbReference type="GeneID" id="8823862"/>
<keyword evidence="1" id="KW-0456">Lyase</keyword>
<reference evidence="1" key="4">
    <citation type="submission" date="2016-09" db="EMBL/GenBank/DDBJ databases">
        <authorList>
            <person name="Pfeiffer F."/>
        </authorList>
    </citation>
    <scope>NUCLEOTIDE SEQUENCE</scope>
    <source>
        <strain evidence="1">ATCC 43099</strain>
    </source>
</reference>
<gene>
    <name evidence="1" type="primary">fadA3</name>
    <name evidence="1" type="ordered locus">Nmag_1031</name>
    <name evidence="2" type="ORF">C500_17676</name>
</gene>
<dbReference type="Gene3D" id="1.10.12.10">
    <property type="entry name" value="Lyase 2-enoyl-coa Hydratase, Chain A, domain 2"/>
    <property type="match status" value="1"/>
</dbReference>
<evidence type="ECO:0000313" key="4">
    <source>
        <dbReference type="Proteomes" id="UP000011543"/>
    </source>
</evidence>
<evidence type="ECO:0000313" key="2">
    <source>
        <dbReference type="EMBL" id="ELY25271.1"/>
    </source>
</evidence>
<reference evidence="2 4" key="3">
    <citation type="journal article" date="2014" name="PLoS Genet.">
        <title>Phylogenetically driven sequencing of extremely halophilic archaea reveals strategies for static and dynamic osmo-response.</title>
        <authorList>
            <person name="Becker E.A."/>
            <person name="Seitzer P.M."/>
            <person name="Tritt A."/>
            <person name="Larsen D."/>
            <person name="Krusor M."/>
            <person name="Yao A.I."/>
            <person name="Wu D."/>
            <person name="Madern D."/>
            <person name="Eisen J.A."/>
            <person name="Darling A.E."/>
            <person name="Facciotti M.T."/>
        </authorList>
    </citation>
    <scope>NUCLEOTIDE SEQUENCE [LARGE SCALE GENOMIC DNA]</scope>
    <source>
        <strain evidence="4">ATCC 43099 / DSM 3394 / CCM 3739 / CIP 104546 / IAM 13178 / JCM 8861 / NBRC 102185 / NCIMB 2190 / MS3</strain>
        <strain evidence="2">MS-3</strain>
    </source>
</reference>
<dbReference type="PaxDb" id="547559-Nmag_1031"/>
<dbReference type="EMBL" id="AOHS01000056">
    <property type="protein sequence ID" value="ELY25271.1"/>
    <property type="molecule type" value="Genomic_DNA"/>
</dbReference>
<dbReference type="Gene3D" id="3.90.226.10">
    <property type="entry name" value="2-enoyl-CoA Hydratase, Chain A, domain 1"/>
    <property type="match status" value="1"/>
</dbReference>
<dbReference type="PANTHER" id="PTHR43459:SF1">
    <property type="entry name" value="EG:BACN32G11.4 PROTEIN"/>
    <property type="match status" value="1"/>
</dbReference>
<dbReference type="CDD" id="cd06558">
    <property type="entry name" value="crotonase-like"/>
    <property type="match status" value="1"/>
</dbReference>
<dbReference type="eggNOG" id="arCOG00239">
    <property type="taxonomic scope" value="Archaea"/>
</dbReference>
<name>D3SRB0_NATMM</name>
<dbReference type="KEGG" id="nmg:Nmag_1031"/>
<dbReference type="InterPro" id="IPR029045">
    <property type="entry name" value="ClpP/crotonase-like_dom_sf"/>
</dbReference>
<keyword evidence="3" id="KW-1185">Reference proteome</keyword>
<dbReference type="PANTHER" id="PTHR43459">
    <property type="entry name" value="ENOYL-COA HYDRATASE"/>
    <property type="match status" value="1"/>
</dbReference>
<dbReference type="STRING" id="547559.Nmag_1031"/>
<dbReference type="Pfam" id="PF00378">
    <property type="entry name" value="ECH_1"/>
    <property type="match status" value="1"/>
</dbReference>
<dbReference type="Proteomes" id="UP000011543">
    <property type="component" value="Unassembled WGS sequence"/>
</dbReference>
<reference evidence="1 3" key="2">
    <citation type="journal article" date="2012" name="BMC Genomics">
        <title>A comparative genomics perspective on the genetic content of the alkaliphilic haloarchaeon Natrialba magadii ATCC 43099T.</title>
        <authorList>
            <person name="Siddaramappa S."/>
            <person name="Challacombe J.F."/>
            <person name="Decastro R.E."/>
            <person name="Pfeiffer F."/>
            <person name="Sastre D.E."/>
            <person name="Gimenez M.I."/>
            <person name="Paggi R.A."/>
            <person name="Detter J.C."/>
            <person name="Davenport K.W."/>
            <person name="Goodwin L.A."/>
            <person name="Kyrpides N."/>
            <person name="Tapia R."/>
            <person name="Pitluck S."/>
            <person name="Lucas S."/>
            <person name="Woyke T."/>
            <person name="Maupin-Furlow J.A."/>
        </authorList>
    </citation>
    <scope>NUCLEOTIDE SEQUENCE [LARGE SCALE GENOMIC DNA]</scope>
    <source>
        <strain evidence="1">ATCC 43099</strain>
        <strain evidence="3">ATCC 43099 / DSM 3394 / CCM 3739 / CIP 104546 / IAM 13178 / JCM 8861 / NBRC 102185 / NCIMB 2190 / MS3</strain>
    </source>
</reference>
<protein>
    <submittedName>
        <fullName evidence="1 2">Enoyl-CoA hydratase</fullName>
        <ecNumber evidence="1">4.2.1.17</ecNumber>
    </submittedName>
</protein>
<dbReference type="Proteomes" id="UP000001879">
    <property type="component" value="Chromosome"/>
</dbReference>
<reference evidence="3" key="1">
    <citation type="submission" date="2010-02" db="EMBL/GenBank/DDBJ databases">
        <title>Complete sequence of chromosome of Natrialba magadii ATCC 43099.</title>
        <authorList>
            <consortium name="US DOE Joint Genome Institute"/>
            <person name="Lucas S."/>
            <person name="Copeland A."/>
            <person name="Lapidus A."/>
            <person name="Cheng J.-F."/>
            <person name="Bruce D."/>
            <person name="Goodwin L."/>
            <person name="Pitluck S."/>
            <person name="Davenport K."/>
            <person name="Saunders E."/>
            <person name="Detter J.C."/>
            <person name="Han C."/>
            <person name="Tapia R."/>
            <person name="Land M."/>
            <person name="Hauser L."/>
            <person name="Kyrpides N."/>
            <person name="Mikhailova N."/>
            <person name="De Castro R.E."/>
            <person name="Maupin-Furlow J.A."/>
            <person name="Woyke T."/>
        </authorList>
    </citation>
    <scope>NUCLEOTIDE SEQUENCE [LARGE SCALE GENOMIC DNA]</scope>
    <source>
        <strain evidence="3">ATCC 43099 / DSM 3394 / CCM 3739 / CIP 104546 / IAM 13178 / JCM 8861 / NBRC 102185 / NCIMB 2190 / MS3</strain>
    </source>
</reference>
<evidence type="ECO:0000313" key="1">
    <source>
        <dbReference type="EMBL" id="ADD04615.1"/>
    </source>
</evidence>
<dbReference type="InterPro" id="IPR014748">
    <property type="entry name" value="Enoyl-CoA_hydra_C"/>
</dbReference>
<dbReference type="GO" id="GO:0016853">
    <property type="term" value="F:isomerase activity"/>
    <property type="evidence" value="ECO:0007669"/>
    <property type="project" value="UniProtKB-KW"/>
</dbReference>
<dbReference type="AlphaFoldDB" id="D3SRB0"/>
<dbReference type="InterPro" id="IPR001753">
    <property type="entry name" value="Enoyl-CoA_hydra/iso"/>
</dbReference>
<dbReference type="GO" id="GO:0004300">
    <property type="term" value="F:enoyl-CoA hydratase activity"/>
    <property type="evidence" value="ECO:0007669"/>
    <property type="project" value="UniProtKB-EC"/>
</dbReference>
<keyword evidence="2" id="KW-0413">Isomerase</keyword>
<evidence type="ECO:0000313" key="3">
    <source>
        <dbReference type="Proteomes" id="UP000001879"/>
    </source>
</evidence>
<dbReference type="EC" id="4.2.1.17" evidence="1"/>
<dbReference type="SUPFAM" id="SSF52096">
    <property type="entry name" value="ClpP/crotonase"/>
    <property type="match status" value="1"/>
</dbReference>
<organism evidence="1 3">
    <name type="scientific">Natrialba magadii (strain ATCC 43099 / DSM 3394 / CCM 3739 / CIP 104546 / IAM 13178 / JCM 8861 / NBRC 102185 / NCIMB 2190 / MS3)</name>
    <name type="common">Natronobacterium magadii</name>
    <dbReference type="NCBI Taxonomy" id="547559"/>
    <lineage>
        <taxon>Archaea</taxon>
        <taxon>Methanobacteriati</taxon>
        <taxon>Methanobacteriota</taxon>
        <taxon>Stenosarchaea group</taxon>
        <taxon>Halobacteria</taxon>
        <taxon>Halobacteriales</taxon>
        <taxon>Natrialbaceae</taxon>
        <taxon>Natrialba</taxon>
    </lineage>
</organism>
<sequence>MRVHDDNAVRYLTFDRPDSRNAFTAEVARELAAELESLDPNDLDAVVLTGEGQAFSAGGDIEAMAERDETPQEAADRVRETVGRVAEQLLTSSVPIIAKVNGDAVGAGLSLVAAADFAYAADSARFGATFINVGLVPDMGGSVTLPQLVGLRTAKDLVLTGRLIDAETAADLDLVNETVSDDDLDDRVADCIETLAAKPTANIGLAKRAIHDNLGRSWSDGLEYEALTQSLAYGTPAHEEGVDAFLNRRTPSFDGSAREDTDQNN</sequence>
<dbReference type="RefSeq" id="WP_004216873.1">
    <property type="nucleotide sequence ID" value="NC_013922.1"/>
</dbReference>
<dbReference type="EMBL" id="CP001932">
    <property type="protein sequence ID" value="ADD04615.1"/>
    <property type="molecule type" value="Genomic_DNA"/>
</dbReference>
<dbReference type="PATRIC" id="fig|547559.17.peg.3478"/>
<dbReference type="OrthoDB" id="27846at2157"/>
<proteinExistence type="predicted"/>
<dbReference type="HOGENOM" id="CLU_009834_7_2_2"/>